<reference evidence="1 2" key="1">
    <citation type="submission" date="2023-04" db="EMBL/GenBank/DDBJ databases">
        <title>Marinoamorphus aggregata gen. nov., sp. Nov., isolate from tissue of brittle star Ophioplocus japonicus.</title>
        <authorList>
            <person name="Kawano K."/>
            <person name="Sawayama S."/>
            <person name="Nakagawa S."/>
        </authorList>
    </citation>
    <scope>NUCLEOTIDE SEQUENCE [LARGE SCALE GENOMIC DNA]</scope>
    <source>
        <strain evidence="1 2">NKW23</strain>
    </source>
</reference>
<dbReference type="RefSeq" id="WP_285672361.1">
    <property type="nucleotide sequence ID" value="NZ_BSYI01000021.1"/>
</dbReference>
<protein>
    <submittedName>
        <fullName evidence="1">Uncharacterized protein</fullName>
    </submittedName>
</protein>
<evidence type="ECO:0000313" key="2">
    <source>
        <dbReference type="Proteomes" id="UP001239909"/>
    </source>
</evidence>
<sequence length="273" mass="30400">MPSPRRRATRPPSTWRLALPIAAALLVFTASSTDTLSHLRLGAIRLWQADWGVLLDPPPVPRGEAAAPEALKARILALLNRPEALPGRSMGIARAGYRFDGCVLEFEAVYPEAVCAGDPEHALAGFVDRVNLRDLMLHPAYLEEPGRLVPGEPPTLPRAELVYSWVPRIENALEMGMRDYILMDPPVLREGDTAEKIAFAREVSDRVESGEIGPVLARIHRMHRTCGDVALVEPYLTRVVTFHSRPEERAELSGLFHALERTLCHTRGWIFGW</sequence>
<dbReference type="Proteomes" id="UP001239909">
    <property type="component" value="Unassembled WGS sequence"/>
</dbReference>
<organism evidence="1 2">
    <name type="scientific">Paralimibaculum aggregatum</name>
    <dbReference type="NCBI Taxonomy" id="3036245"/>
    <lineage>
        <taxon>Bacteria</taxon>
        <taxon>Pseudomonadati</taxon>
        <taxon>Pseudomonadota</taxon>
        <taxon>Alphaproteobacteria</taxon>
        <taxon>Rhodobacterales</taxon>
        <taxon>Paracoccaceae</taxon>
        <taxon>Paralimibaculum</taxon>
    </lineage>
</organism>
<accession>A0ABQ6LJZ6</accession>
<gene>
    <name evidence="1" type="ORF">LNKW23_27820</name>
</gene>
<keyword evidence="2" id="KW-1185">Reference proteome</keyword>
<dbReference type="EMBL" id="BSYI01000021">
    <property type="protein sequence ID" value="GMG83569.1"/>
    <property type="molecule type" value="Genomic_DNA"/>
</dbReference>
<evidence type="ECO:0000313" key="1">
    <source>
        <dbReference type="EMBL" id="GMG83569.1"/>
    </source>
</evidence>
<comment type="caution">
    <text evidence="1">The sequence shown here is derived from an EMBL/GenBank/DDBJ whole genome shotgun (WGS) entry which is preliminary data.</text>
</comment>
<proteinExistence type="predicted"/>
<name>A0ABQ6LJZ6_9RHOB</name>